<dbReference type="STRING" id="1802701.A3A33_04180"/>
<dbReference type="AlphaFoldDB" id="A0A1F8GR60"/>
<name>A0A1F8GR60_9BACT</name>
<evidence type="ECO:0000313" key="2">
    <source>
        <dbReference type="Proteomes" id="UP000179047"/>
    </source>
</evidence>
<evidence type="ECO:0008006" key="3">
    <source>
        <dbReference type="Google" id="ProtNLM"/>
    </source>
</evidence>
<dbReference type="EMBL" id="MGKP01000025">
    <property type="protein sequence ID" value="OGN27932.1"/>
    <property type="molecule type" value="Genomic_DNA"/>
</dbReference>
<proteinExistence type="predicted"/>
<protein>
    <recommendedName>
        <fullName evidence="3">HTH psq-type domain-containing protein</fullName>
    </recommendedName>
</protein>
<comment type="caution">
    <text evidence="1">The sequence shown here is derived from an EMBL/GenBank/DDBJ whole genome shotgun (WGS) entry which is preliminary data.</text>
</comment>
<gene>
    <name evidence="1" type="ORF">A3A33_04180</name>
</gene>
<sequence>MRKERQKAKELRAAGKSYTEIGKKFGIPKSTLSSWFAHEEWSQAIRRKRTAQAAQEAKVRVRQLPQAVRQYWQNIRNQHRVDAARDFLELSKQAIFLAGIVLYWTKGDTSPENSQVRFTSSDPEMIKAFYTFLDVNKLVPKTKIKMRLLLYPDLIDSVQRSTWSKLLGIPSDSFQKSIIIKRMKKMKRFSSGSCMILIHSRALKEKLLKWIELYQGLLYTAKT</sequence>
<accession>A0A1F8GR60</accession>
<reference evidence="1 2" key="1">
    <citation type="journal article" date="2016" name="Nat. Commun.">
        <title>Thousands of microbial genomes shed light on interconnected biogeochemical processes in an aquifer system.</title>
        <authorList>
            <person name="Anantharaman K."/>
            <person name="Brown C.T."/>
            <person name="Hug L.A."/>
            <person name="Sharon I."/>
            <person name="Castelle C.J."/>
            <person name="Probst A.J."/>
            <person name="Thomas B.C."/>
            <person name="Singh A."/>
            <person name="Wilkins M.J."/>
            <person name="Karaoz U."/>
            <person name="Brodie E.L."/>
            <person name="Williams K.H."/>
            <person name="Hubbard S.S."/>
            <person name="Banfield J.F."/>
        </authorList>
    </citation>
    <scope>NUCLEOTIDE SEQUENCE [LARGE SCALE GENOMIC DNA]</scope>
</reference>
<organism evidence="1 2">
    <name type="scientific">Candidatus Yanofskybacteria bacterium RIFCSPLOWO2_01_FULL_49_25</name>
    <dbReference type="NCBI Taxonomy" id="1802701"/>
    <lineage>
        <taxon>Bacteria</taxon>
        <taxon>Candidatus Yanofskyibacteriota</taxon>
    </lineage>
</organism>
<dbReference type="Gene3D" id="1.10.10.10">
    <property type="entry name" value="Winged helix-like DNA-binding domain superfamily/Winged helix DNA-binding domain"/>
    <property type="match status" value="1"/>
</dbReference>
<dbReference type="InterPro" id="IPR036388">
    <property type="entry name" value="WH-like_DNA-bd_sf"/>
</dbReference>
<evidence type="ECO:0000313" key="1">
    <source>
        <dbReference type="EMBL" id="OGN27932.1"/>
    </source>
</evidence>
<dbReference type="Proteomes" id="UP000179047">
    <property type="component" value="Unassembled WGS sequence"/>
</dbReference>